<sequence length="817" mass="89536">MKHRRGLTTVVGGVFFLIVIITAASYLTYSMNLFENFSENVFAAGQERENRKKEAFDISKLTIENNKINLDIHNSGDIPVSFTRLWVENMTGVDEVYRFDLNSTVTTGNTVQNILENIPFIALPTENYKMKLVTDRGTTKEFSVNASTEPLHLQLFALPEAVPTNFKSTILLSVTNNSTENTIYTNIQPILSPISLGAVAEFEGPIPAPHSVLEKGETAIFEWSYRITGDDGDKIRFDASVLNGVPGNIVSKVVTVQIIEFAEESGSSLVSKFLTAESAPDDVLIFHKENFDALGERQMFSSTPEDNVGEIIDFNSTSAIFYTNTDANVTINIPAGNWNTILRYISSPMPESLMHAGLDRETMSYHFETDLDSPLDTTTNTVMTLGTGTNRPLWNSVGHQGAGAYEFSGNDFASIAINDNNDLDSSPATTSGWFNADSSGPSSDQVIYYGESSSGNDLYEIFLDNNGYLVYRIDAGNPSEIATCTSSVNYRDNSWHHFVAIMPSDNDCELYVDGLLEDTDIHGGNGAIALTGSIYIGARDNIGTNGFNGLIDDVIHWDNYALDEGTDNEVTDLFNTNYGVDGHLLDFNIKIVDEFGNDLGNSNKTITQTFDVPIPYSGDLGEYAVPVSDIWGQFNFSAVTSEAKIIESGERLMINMTYAPKNSGNLNMKMVIDDTDVVSGLGNSFLQIPSPDRGLPGYGAYDNSARGTISIFNPGPTDNWIKYQSRVVFEDEDTGEPYAAFIDNADGATLSPDQDSPPILANTTAVYEFERPRSQPGNVTSNLIPEGRYQMFVFLDGYDSAGNIFLQTTPLGVVRVT</sequence>
<reference evidence="1 2" key="1">
    <citation type="journal article" date="2020" name="Appl. Environ. Microbiol.">
        <title>Genomic Characteristics of a Novel Species of Ammonia-Oxidizing Archaea from the Jiulong River Estuary.</title>
        <authorList>
            <person name="Zou D."/>
            <person name="Wan R."/>
            <person name="Han L."/>
            <person name="Xu M.N."/>
            <person name="Liu Y."/>
            <person name="Liu H."/>
            <person name="Kao S.J."/>
            <person name="Li M."/>
        </authorList>
    </citation>
    <scope>NUCLEOTIDE SEQUENCE [LARGE SCALE GENOMIC DNA]</scope>
    <source>
        <strain evidence="1">W2bin3</strain>
    </source>
</reference>
<comment type="caution">
    <text evidence="1">The sequence shown here is derived from an EMBL/GenBank/DDBJ whole genome shotgun (WGS) entry which is preliminary data.</text>
</comment>
<protein>
    <submittedName>
        <fullName evidence="1">LamG domain-containing protein</fullName>
    </submittedName>
</protein>
<evidence type="ECO:0000313" key="2">
    <source>
        <dbReference type="Proteomes" id="UP000526786"/>
    </source>
</evidence>
<dbReference type="EMBL" id="JACENC010000056">
    <property type="protein sequence ID" value="MBA4453572.1"/>
    <property type="molecule type" value="Genomic_DNA"/>
</dbReference>
<proteinExistence type="predicted"/>
<dbReference type="Proteomes" id="UP000526786">
    <property type="component" value="Unassembled WGS sequence"/>
</dbReference>
<accession>A0AC60W1X0</accession>
<organism evidence="1 2">
    <name type="scientific">Candidatus Nitrosomaritimum aestuariumsis</name>
    <dbReference type="NCBI Taxonomy" id="3342354"/>
    <lineage>
        <taxon>Archaea</taxon>
        <taxon>Nitrososphaerota</taxon>
        <taxon>Nitrososphaeria</taxon>
        <taxon>Nitrosopumilales</taxon>
        <taxon>Nitrosopumilaceae</taxon>
        <taxon>Candidatus Nitrosomaritimum</taxon>
    </lineage>
</organism>
<evidence type="ECO:0000313" key="1">
    <source>
        <dbReference type="EMBL" id="MBA4453572.1"/>
    </source>
</evidence>
<name>A0AC60W1X0_9ARCH</name>
<gene>
    <name evidence="1" type="ORF">H2B05_01330</name>
</gene>